<sequence length="76" mass="8740">MGLVIGRKPGESIIIGDCIKVKVIMDDSDELRLRIEAPREVEILREELHPSYTDFNIQLTEKQKKELIEKGVKFST</sequence>
<dbReference type="SUPFAM" id="SSF117130">
    <property type="entry name" value="CsrA-like"/>
    <property type="match status" value="1"/>
</dbReference>
<organism evidence="5 6">
    <name type="scientific">Alteribacter keqinensis</name>
    <dbReference type="NCBI Taxonomy" id="2483800"/>
    <lineage>
        <taxon>Bacteria</taxon>
        <taxon>Bacillati</taxon>
        <taxon>Bacillota</taxon>
        <taxon>Bacilli</taxon>
        <taxon>Bacillales</taxon>
        <taxon>Bacillaceae</taxon>
        <taxon>Alteribacter</taxon>
    </lineage>
</organism>
<keyword evidence="2 4" id="KW-0810">Translation regulation</keyword>
<dbReference type="GO" id="GO:0044781">
    <property type="term" value="P:bacterial-type flagellum organization"/>
    <property type="evidence" value="ECO:0007669"/>
    <property type="project" value="UniProtKB-KW"/>
</dbReference>
<dbReference type="EMBL" id="RHIB01000002">
    <property type="protein sequence ID" value="RNA67728.1"/>
    <property type="molecule type" value="Genomic_DNA"/>
</dbReference>
<dbReference type="AlphaFoldDB" id="A0A3M7TQ90"/>
<comment type="function">
    <text evidence="4">A translational regulator that binds mRNA to regulate translation initiation and/or mRNA stability. Usually binds in the 5'-UTR at or near the Shine-Dalgarno sequence preventing ribosome-binding, thus repressing translation. Its main target seems to be the major flagellin gene, while its function is anatagonized by FliW.</text>
</comment>
<dbReference type="PANTHER" id="PTHR34984">
    <property type="entry name" value="CARBON STORAGE REGULATOR"/>
    <property type="match status" value="1"/>
</dbReference>
<dbReference type="InterPro" id="IPR003751">
    <property type="entry name" value="CsrA"/>
</dbReference>
<dbReference type="Pfam" id="PF02599">
    <property type="entry name" value="CsrA"/>
    <property type="match status" value="1"/>
</dbReference>
<reference evidence="5 6" key="1">
    <citation type="submission" date="2018-10" db="EMBL/GenBank/DDBJ databases">
        <title>Bacillus Keqinensis sp. nov., a moderately halophilic bacterium isolated from a saline-alkaline lake.</title>
        <authorList>
            <person name="Wang H."/>
        </authorList>
    </citation>
    <scope>NUCLEOTIDE SEQUENCE [LARGE SCALE GENOMIC DNA]</scope>
    <source>
        <strain evidence="5 6">KQ-3</strain>
    </source>
</reference>
<protein>
    <recommendedName>
        <fullName evidence="4">Translational regulator CsrA</fullName>
    </recommendedName>
</protein>
<dbReference type="GO" id="GO:1902208">
    <property type="term" value="P:regulation of bacterial-type flagellum assembly"/>
    <property type="evidence" value="ECO:0007669"/>
    <property type="project" value="UniProtKB-UniRule"/>
</dbReference>
<dbReference type="Proteomes" id="UP000278746">
    <property type="component" value="Unassembled WGS sequence"/>
</dbReference>
<dbReference type="RefSeq" id="WP_122899421.1">
    <property type="nucleotide sequence ID" value="NZ_RHIB01000002.1"/>
</dbReference>
<keyword evidence="3 4" id="KW-0694">RNA-binding</keyword>
<evidence type="ECO:0000256" key="2">
    <source>
        <dbReference type="ARBA" id="ARBA00022845"/>
    </source>
</evidence>
<dbReference type="PANTHER" id="PTHR34984:SF1">
    <property type="entry name" value="CARBON STORAGE REGULATOR"/>
    <property type="match status" value="1"/>
</dbReference>
<dbReference type="OrthoDB" id="9809061at2"/>
<keyword evidence="1 4" id="KW-0963">Cytoplasm</keyword>
<comment type="caution">
    <text evidence="5">The sequence shown here is derived from an EMBL/GenBank/DDBJ whole genome shotgun (WGS) entry which is preliminary data.</text>
</comment>
<comment type="similarity">
    <text evidence="4">Belongs to the CsrA/RsmA family.</text>
</comment>
<keyword evidence="4" id="KW-0678">Repressor</keyword>
<comment type="subunit">
    <text evidence="4">Homodimer; the beta-strands of each monomer intercalate to form a hydrophobic core, while the alpha-helices form wings that extend away from the core.</text>
</comment>
<evidence type="ECO:0000256" key="3">
    <source>
        <dbReference type="ARBA" id="ARBA00022884"/>
    </source>
</evidence>
<dbReference type="GO" id="GO:0005829">
    <property type="term" value="C:cytosol"/>
    <property type="evidence" value="ECO:0007669"/>
    <property type="project" value="TreeGrafter"/>
</dbReference>
<dbReference type="GO" id="GO:0048027">
    <property type="term" value="F:mRNA 5'-UTR binding"/>
    <property type="evidence" value="ECO:0007669"/>
    <property type="project" value="UniProtKB-UniRule"/>
</dbReference>
<evidence type="ECO:0000256" key="4">
    <source>
        <dbReference type="HAMAP-Rule" id="MF_00167"/>
    </source>
</evidence>
<name>A0A3M7TQ90_9BACI</name>
<dbReference type="Gene3D" id="2.60.40.4380">
    <property type="entry name" value="Translational regulator CsrA"/>
    <property type="match status" value="1"/>
</dbReference>
<dbReference type="HAMAP" id="MF_00167">
    <property type="entry name" value="CsrA"/>
    <property type="match status" value="1"/>
</dbReference>
<evidence type="ECO:0000256" key="1">
    <source>
        <dbReference type="ARBA" id="ARBA00022490"/>
    </source>
</evidence>
<dbReference type="GO" id="GO:0045947">
    <property type="term" value="P:negative regulation of translational initiation"/>
    <property type="evidence" value="ECO:0007669"/>
    <property type="project" value="UniProtKB-UniRule"/>
</dbReference>
<keyword evidence="6" id="KW-1185">Reference proteome</keyword>
<dbReference type="GO" id="GO:0006109">
    <property type="term" value="P:regulation of carbohydrate metabolic process"/>
    <property type="evidence" value="ECO:0007669"/>
    <property type="project" value="InterPro"/>
</dbReference>
<evidence type="ECO:0000313" key="6">
    <source>
        <dbReference type="Proteomes" id="UP000278746"/>
    </source>
</evidence>
<keyword evidence="4" id="KW-1005">Bacterial flagellum biogenesis</keyword>
<dbReference type="InterPro" id="IPR036107">
    <property type="entry name" value="CsrA_sf"/>
</dbReference>
<comment type="subcellular location">
    <subcellularLocation>
        <location evidence="4">Cytoplasm</location>
    </subcellularLocation>
</comment>
<proteinExistence type="inferred from homology"/>
<gene>
    <name evidence="4" type="primary">csrA</name>
    <name evidence="5" type="ORF">EBO34_13510</name>
</gene>
<evidence type="ECO:0000313" key="5">
    <source>
        <dbReference type="EMBL" id="RNA67728.1"/>
    </source>
</evidence>
<accession>A0A3M7TQ90</accession>
<dbReference type="GO" id="GO:0006402">
    <property type="term" value="P:mRNA catabolic process"/>
    <property type="evidence" value="ECO:0007669"/>
    <property type="project" value="InterPro"/>
</dbReference>